<dbReference type="STRING" id="1122169.Lsha_0878"/>
<keyword evidence="4" id="KW-1185">Reference proteome</keyword>
<dbReference type="HAMAP" id="MF_00659">
    <property type="entry name" value="UPF0250"/>
    <property type="match status" value="1"/>
</dbReference>
<dbReference type="Proteomes" id="UP000054600">
    <property type="component" value="Unassembled WGS sequence"/>
</dbReference>
<dbReference type="InterPro" id="IPR007454">
    <property type="entry name" value="UPF0250_YbeD-like"/>
</dbReference>
<accession>A0A0W0Z0N6</accession>
<dbReference type="PATRIC" id="fig|1122169.6.peg.1018"/>
<evidence type="ECO:0000256" key="1">
    <source>
        <dbReference type="ARBA" id="ARBA00008460"/>
    </source>
</evidence>
<dbReference type="eggNOG" id="COG2921">
    <property type="taxonomic scope" value="Bacteria"/>
</dbReference>
<dbReference type="OrthoDB" id="9793424at2"/>
<organism evidence="3 4">
    <name type="scientific">Legionella shakespearei DSM 23087</name>
    <dbReference type="NCBI Taxonomy" id="1122169"/>
    <lineage>
        <taxon>Bacteria</taxon>
        <taxon>Pseudomonadati</taxon>
        <taxon>Pseudomonadota</taxon>
        <taxon>Gammaproteobacteria</taxon>
        <taxon>Legionellales</taxon>
        <taxon>Legionellaceae</taxon>
        <taxon>Legionella</taxon>
    </lineage>
</organism>
<name>A0A0W0Z0N6_9GAMM</name>
<protein>
    <recommendedName>
        <fullName evidence="2">UPF0250 protein Lsha_0878</fullName>
    </recommendedName>
</protein>
<comment type="caution">
    <text evidence="3">The sequence shown here is derived from an EMBL/GenBank/DDBJ whole genome shotgun (WGS) entry which is preliminary data.</text>
</comment>
<dbReference type="SUPFAM" id="SSF117991">
    <property type="entry name" value="YbeD/HP0495-like"/>
    <property type="match status" value="1"/>
</dbReference>
<dbReference type="Gene3D" id="3.30.70.260">
    <property type="match status" value="1"/>
</dbReference>
<evidence type="ECO:0000313" key="4">
    <source>
        <dbReference type="Proteomes" id="UP000054600"/>
    </source>
</evidence>
<dbReference type="EMBL" id="LNYW01000030">
    <property type="protein sequence ID" value="KTD62704.1"/>
    <property type="molecule type" value="Genomic_DNA"/>
</dbReference>
<comment type="similarity">
    <text evidence="1 2">Belongs to the UPF0250 family.</text>
</comment>
<dbReference type="PANTHER" id="PTHR38036:SF1">
    <property type="entry name" value="UPF0250 PROTEIN YBED"/>
    <property type="match status" value="1"/>
</dbReference>
<dbReference type="Pfam" id="PF04359">
    <property type="entry name" value="DUF493"/>
    <property type="match status" value="1"/>
</dbReference>
<evidence type="ECO:0000256" key="2">
    <source>
        <dbReference type="HAMAP-Rule" id="MF_00659"/>
    </source>
</evidence>
<dbReference type="AlphaFoldDB" id="A0A0W0Z0N6"/>
<sequence length="87" mass="9993">MTQTTLIEFPCDFPVKIIGTNSDAFFNDIKAIIDKHFPDFNYENLSQKPSEKNNYLAITATVPVNSKEMLDSFYRDLTKNPDVKMVL</sequence>
<dbReference type="InterPro" id="IPR027471">
    <property type="entry name" value="YbeD-like_sf"/>
</dbReference>
<dbReference type="RefSeq" id="WP_018577799.1">
    <property type="nucleotide sequence ID" value="NZ_KB892412.1"/>
</dbReference>
<proteinExistence type="inferred from homology"/>
<dbReference type="GO" id="GO:0005829">
    <property type="term" value="C:cytosol"/>
    <property type="evidence" value="ECO:0007669"/>
    <property type="project" value="TreeGrafter"/>
</dbReference>
<dbReference type="PANTHER" id="PTHR38036">
    <property type="entry name" value="UPF0250 PROTEIN YBED"/>
    <property type="match status" value="1"/>
</dbReference>
<evidence type="ECO:0000313" key="3">
    <source>
        <dbReference type="EMBL" id="KTD62704.1"/>
    </source>
</evidence>
<reference evidence="3 4" key="1">
    <citation type="submission" date="2015-11" db="EMBL/GenBank/DDBJ databases">
        <title>Genomic analysis of 38 Legionella species identifies large and diverse effector repertoires.</title>
        <authorList>
            <person name="Burstein D."/>
            <person name="Amaro F."/>
            <person name="Zusman T."/>
            <person name="Lifshitz Z."/>
            <person name="Cohen O."/>
            <person name="Gilbert J.A."/>
            <person name="Pupko T."/>
            <person name="Shuman H.A."/>
            <person name="Segal G."/>
        </authorList>
    </citation>
    <scope>NUCLEOTIDE SEQUENCE [LARGE SCALE GENOMIC DNA]</scope>
    <source>
        <strain evidence="3 4">ATCC 49655</strain>
    </source>
</reference>
<gene>
    <name evidence="3" type="ORF">Lsha_0878</name>
</gene>